<evidence type="ECO:0000256" key="7">
    <source>
        <dbReference type="PIRSR" id="PIRSR601765-1"/>
    </source>
</evidence>
<evidence type="ECO:0000313" key="9">
    <source>
        <dbReference type="EMBL" id="QKV20101.1"/>
    </source>
</evidence>
<evidence type="ECO:0000256" key="5">
    <source>
        <dbReference type="ARBA" id="ARBA00023239"/>
    </source>
</evidence>
<keyword evidence="4 7" id="KW-0862">Zinc</keyword>
<dbReference type="EMBL" id="CP054836">
    <property type="protein sequence ID" value="QKV20101.1"/>
    <property type="molecule type" value="Genomic_DNA"/>
</dbReference>
<dbReference type="PROSITE" id="PS00705">
    <property type="entry name" value="PROK_CO2_ANHYDRASE_2"/>
    <property type="match status" value="1"/>
</dbReference>
<comment type="cofactor">
    <cofactor evidence="7">
        <name>Zn(2+)</name>
        <dbReference type="ChEBI" id="CHEBI:29105"/>
    </cofactor>
    <text evidence="7">Binds 1 zinc ion per subunit.</text>
</comment>
<comment type="function">
    <text evidence="8">Reversible hydration of carbon dioxide.</text>
</comment>
<dbReference type="GO" id="GO:0015976">
    <property type="term" value="P:carbon utilization"/>
    <property type="evidence" value="ECO:0007669"/>
    <property type="project" value="InterPro"/>
</dbReference>
<evidence type="ECO:0000313" key="10">
    <source>
        <dbReference type="Proteomes" id="UP000509367"/>
    </source>
</evidence>
<keyword evidence="5 8" id="KW-0456">Lyase</keyword>
<dbReference type="EC" id="4.2.1.1" evidence="2 8"/>
<evidence type="ECO:0000256" key="4">
    <source>
        <dbReference type="ARBA" id="ARBA00022833"/>
    </source>
</evidence>
<dbReference type="KEGG" id="orm:HTY61_17430"/>
<reference evidence="9 10" key="1">
    <citation type="submission" date="2020-06" db="EMBL/GenBank/DDBJ databases">
        <title>Oricola thermophila sp. nov. isolated from a tidal sediments.</title>
        <authorList>
            <person name="Kwon K.K."/>
            <person name="Yang S.-H."/>
            <person name="Park M.-J."/>
        </authorList>
    </citation>
    <scope>NUCLEOTIDE SEQUENCE [LARGE SCALE GENOMIC DNA]</scope>
    <source>
        <strain evidence="9 10">MEBiC13590</strain>
    </source>
</reference>
<feature type="binding site" evidence="7">
    <location>
        <position position="44"/>
    </location>
    <ligand>
        <name>Zn(2+)</name>
        <dbReference type="ChEBI" id="CHEBI:29105"/>
    </ligand>
</feature>
<accession>A0A6N1VGS5</accession>
<protein>
    <recommendedName>
        <fullName evidence="2 8">Carbonic anhydrase</fullName>
        <ecNumber evidence="2 8">4.2.1.1</ecNumber>
    </recommendedName>
    <alternativeName>
        <fullName evidence="8">Carbonate dehydratase</fullName>
    </alternativeName>
</protein>
<feature type="binding site" evidence="7">
    <location>
        <position position="108"/>
    </location>
    <ligand>
        <name>Zn(2+)</name>
        <dbReference type="ChEBI" id="CHEBI:29105"/>
    </ligand>
</feature>
<dbReference type="GO" id="GO:0004089">
    <property type="term" value="F:carbonate dehydratase activity"/>
    <property type="evidence" value="ECO:0007669"/>
    <property type="project" value="UniProtKB-UniRule"/>
</dbReference>
<evidence type="ECO:0000256" key="6">
    <source>
        <dbReference type="ARBA" id="ARBA00048348"/>
    </source>
</evidence>
<dbReference type="PANTHER" id="PTHR11002">
    <property type="entry name" value="CARBONIC ANHYDRASE"/>
    <property type="match status" value="1"/>
</dbReference>
<dbReference type="SUPFAM" id="SSF53056">
    <property type="entry name" value="beta-carbonic anhydrase, cab"/>
    <property type="match status" value="1"/>
</dbReference>
<name>A0A6N1VGS5_9HYPH</name>
<proteinExistence type="inferred from homology"/>
<dbReference type="Gene3D" id="3.40.1050.10">
    <property type="entry name" value="Carbonic anhydrase"/>
    <property type="match status" value="1"/>
</dbReference>
<dbReference type="InterPro" id="IPR001765">
    <property type="entry name" value="Carbonic_anhydrase"/>
</dbReference>
<dbReference type="GO" id="GO:0008270">
    <property type="term" value="F:zinc ion binding"/>
    <property type="evidence" value="ECO:0007669"/>
    <property type="project" value="UniProtKB-UniRule"/>
</dbReference>
<feature type="binding site" evidence="7">
    <location>
        <position position="105"/>
    </location>
    <ligand>
        <name>Zn(2+)</name>
        <dbReference type="ChEBI" id="CHEBI:29105"/>
    </ligand>
</feature>
<gene>
    <name evidence="9" type="ORF">HTY61_17430</name>
</gene>
<evidence type="ECO:0000256" key="2">
    <source>
        <dbReference type="ARBA" id="ARBA00012925"/>
    </source>
</evidence>
<evidence type="ECO:0000256" key="8">
    <source>
        <dbReference type="RuleBase" id="RU003956"/>
    </source>
</evidence>
<comment type="similarity">
    <text evidence="1 8">Belongs to the beta-class carbonic anhydrase family.</text>
</comment>
<evidence type="ECO:0000256" key="3">
    <source>
        <dbReference type="ARBA" id="ARBA00022723"/>
    </source>
</evidence>
<dbReference type="Pfam" id="PF00484">
    <property type="entry name" value="Pro_CA"/>
    <property type="match status" value="1"/>
</dbReference>
<organism evidence="9 10">
    <name type="scientific">Oricola thermophila</name>
    <dbReference type="NCBI Taxonomy" id="2742145"/>
    <lineage>
        <taxon>Bacteria</taxon>
        <taxon>Pseudomonadati</taxon>
        <taxon>Pseudomonadota</taxon>
        <taxon>Alphaproteobacteria</taxon>
        <taxon>Hyphomicrobiales</taxon>
        <taxon>Ahrensiaceae</taxon>
        <taxon>Oricola</taxon>
    </lineage>
</organism>
<dbReference type="Proteomes" id="UP000509367">
    <property type="component" value="Chromosome"/>
</dbReference>
<dbReference type="InterPro" id="IPR015892">
    <property type="entry name" value="Carbonic_anhydrase_CS"/>
</dbReference>
<feature type="binding site" evidence="7">
    <location>
        <position position="46"/>
    </location>
    <ligand>
        <name>Zn(2+)</name>
        <dbReference type="ChEBI" id="CHEBI:29105"/>
    </ligand>
</feature>
<sequence>MTRFPQKLLDGYQGFLHSTYRKRSERYRELAASGQRPEAMVIACCDSRAAPEIVFDSGPGEIFVLRNVANLVPPYNAEGRYRSSVASIEFAVVSLGVRHVVVMGHGRCGGVAAALDDRRQSLDDGDAIGHWISLLDPAIERVAGGEGYDPVRHVHVDHPEDAHVCSGHDPRQTAVECMSVRNSLANLRTFPYISEREADGRLTLHGAWFDISEGMLWIYDEEAEGFVPAIETHGMSVQK</sequence>
<dbReference type="PANTHER" id="PTHR11002:SF76">
    <property type="entry name" value="CARBONIC ANHYDRASE"/>
    <property type="match status" value="1"/>
</dbReference>
<dbReference type="RefSeq" id="WP_175277992.1">
    <property type="nucleotide sequence ID" value="NZ_CP054836.1"/>
</dbReference>
<dbReference type="InterPro" id="IPR036874">
    <property type="entry name" value="Carbonic_anhydrase_sf"/>
</dbReference>
<evidence type="ECO:0000256" key="1">
    <source>
        <dbReference type="ARBA" id="ARBA00006217"/>
    </source>
</evidence>
<comment type="catalytic activity">
    <reaction evidence="6 8">
        <text>hydrogencarbonate + H(+) = CO2 + H2O</text>
        <dbReference type="Rhea" id="RHEA:10748"/>
        <dbReference type="ChEBI" id="CHEBI:15377"/>
        <dbReference type="ChEBI" id="CHEBI:15378"/>
        <dbReference type="ChEBI" id="CHEBI:16526"/>
        <dbReference type="ChEBI" id="CHEBI:17544"/>
        <dbReference type="EC" id="4.2.1.1"/>
    </reaction>
</comment>
<dbReference type="AlphaFoldDB" id="A0A6N1VGS5"/>
<keyword evidence="3 7" id="KW-0479">Metal-binding</keyword>
<dbReference type="SMART" id="SM00947">
    <property type="entry name" value="Pro_CA"/>
    <property type="match status" value="1"/>
</dbReference>
<keyword evidence="10" id="KW-1185">Reference proteome</keyword>